<keyword evidence="10 12" id="KW-0472">Membrane</keyword>
<evidence type="ECO:0000256" key="11">
    <source>
        <dbReference type="SAM" id="MobiDB-lite"/>
    </source>
</evidence>
<proteinExistence type="predicted"/>
<keyword evidence="6 12" id="KW-0812">Transmembrane</keyword>
<evidence type="ECO:0000259" key="14">
    <source>
        <dbReference type="PROSITE" id="PS50885"/>
    </source>
</evidence>
<dbReference type="SUPFAM" id="SSF55874">
    <property type="entry name" value="ATPase domain of HSP90 chaperone/DNA topoisomerase II/histidine kinase"/>
    <property type="match status" value="1"/>
</dbReference>
<keyword evidence="7 15" id="KW-0418">Kinase</keyword>
<dbReference type="InterPro" id="IPR003594">
    <property type="entry name" value="HATPase_dom"/>
</dbReference>
<dbReference type="Pfam" id="PF02518">
    <property type="entry name" value="HATPase_c"/>
    <property type="match status" value="1"/>
</dbReference>
<evidence type="ECO:0000256" key="4">
    <source>
        <dbReference type="ARBA" id="ARBA00022553"/>
    </source>
</evidence>
<reference evidence="16" key="1">
    <citation type="journal article" date="2019" name="Int. J. Syst. Evol. Microbiol.">
        <title>The Global Catalogue of Microorganisms (GCM) 10K type strain sequencing project: providing services to taxonomists for standard genome sequencing and annotation.</title>
        <authorList>
            <consortium name="The Broad Institute Genomics Platform"/>
            <consortium name="The Broad Institute Genome Sequencing Center for Infectious Disease"/>
            <person name="Wu L."/>
            <person name="Ma J."/>
        </authorList>
    </citation>
    <scope>NUCLEOTIDE SEQUENCE [LARGE SCALE GENOMIC DNA]</scope>
    <source>
        <strain evidence="16">NBRC 110044</strain>
    </source>
</reference>
<evidence type="ECO:0000256" key="8">
    <source>
        <dbReference type="ARBA" id="ARBA00022989"/>
    </source>
</evidence>
<organism evidence="15 16">
    <name type="scientific">Chitinimonas prasina</name>
    <dbReference type="NCBI Taxonomy" id="1434937"/>
    <lineage>
        <taxon>Bacteria</taxon>
        <taxon>Pseudomonadati</taxon>
        <taxon>Pseudomonadota</taxon>
        <taxon>Betaproteobacteria</taxon>
        <taxon>Neisseriales</taxon>
        <taxon>Chitinibacteraceae</taxon>
        <taxon>Chitinimonas</taxon>
    </lineage>
</organism>
<evidence type="ECO:0000256" key="9">
    <source>
        <dbReference type="ARBA" id="ARBA00023012"/>
    </source>
</evidence>
<evidence type="ECO:0000259" key="13">
    <source>
        <dbReference type="PROSITE" id="PS50109"/>
    </source>
</evidence>
<dbReference type="Gene3D" id="6.10.340.10">
    <property type="match status" value="1"/>
</dbReference>
<accession>A0ABQ5YHC6</accession>
<keyword evidence="9" id="KW-0902">Two-component regulatory system</keyword>
<keyword evidence="16" id="KW-1185">Reference proteome</keyword>
<dbReference type="EMBL" id="BSOG01000002">
    <property type="protein sequence ID" value="GLR12745.1"/>
    <property type="molecule type" value="Genomic_DNA"/>
</dbReference>
<dbReference type="SMART" id="SM00387">
    <property type="entry name" value="HATPase_c"/>
    <property type="match status" value="1"/>
</dbReference>
<dbReference type="InterPro" id="IPR003661">
    <property type="entry name" value="HisK_dim/P_dom"/>
</dbReference>
<dbReference type="PRINTS" id="PR00344">
    <property type="entry name" value="BCTRLSENSOR"/>
</dbReference>
<evidence type="ECO:0000256" key="12">
    <source>
        <dbReference type="SAM" id="Phobius"/>
    </source>
</evidence>
<gene>
    <name evidence="15" type="ORF">GCM10007907_15350</name>
</gene>
<keyword evidence="4" id="KW-0597">Phosphoprotein</keyword>
<dbReference type="SMART" id="SM00304">
    <property type="entry name" value="HAMP"/>
    <property type="match status" value="1"/>
</dbReference>
<dbReference type="PANTHER" id="PTHR45436:SF5">
    <property type="entry name" value="SENSOR HISTIDINE KINASE TRCS"/>
    <property type="match status" value="1"/>
</dbReference>
<feature type="domain" description="Histidine kinase" evidence="13">
    <location>
        <begin position="251"/>
        <end position="465"/>
    </location>
</feature>
<dbReference type="InterPro" id="IPR050428">
    <property type="entry name" value="TCS_sensor_his_kinase"/>
</dbReference>
<dbReference type="Pfam" id="PF00672">
    <property type="entry name" value="HAMP"/>
    <property type="match status" value="1"/>
</dbReference>
<dbReference type="SUPFAM" id="SSF158472">
    <property type="entry name" value="HAMP domain-like"/>
    <property type="match status" value="1"/>
</dbReference>
<sequence length="470" mass="51334">MPRMRSIGLTLFIAISLTVLMVVLVLAGLFRLSLGKGFDDYVAKLELTRLDVVEQVLTERYQRHGDWRFVHSQQDLLPGPDFNRPPPPRGADAGPGRLPPRREDRLGLGPRLALFDAQGQLLMGPPEAQGRPRRPIKLEGGEQPIGYMALAPAGGGDILTRQFLASQTRNMLWSVLAAFILSALAAAWLARHFRAPIAALAQSAKQLAAGQLQTRVALERADELGQLARDFNRMAEQLQQFEQSRRQWMADTSHELRTPLTILRAHIEAMNDGVMPMDQRGLTRLQGAVGELDGLVADLYQLARADVGLYEYKPEPIVLASLFEELADRLAHPLRQAGLRLSLHAPAELAVQADPAKIQQLFGNLLSNTLRYTDTGGEIRLSASAQGGSVEIILDDSAPGVPDAALPRLFERFYRVDASRSRQYGGSGLGLAICLTIVEGHGGQINAQHSPLGGLRIKIQLPRSPGAATQ</sequence>
<dbReference type="Gene3D" id="3.30.565.10">
    <property type="entry name" value="Histidine kinase-like ATPase, C-terminal domain"/>
    <property type="match status" value="1"/>
</dbReference>
<dbReference type="Gene3D" id="1.10.287.130">
    <property type="match status" value="1"/>
</dbReference>
<evidence type="ECO:0000256" key="2">
    <source>
        <dbReference type="ARBA" id="ARBA00004370"/>
    </source>
</evidence>
<feature type="region of interest" description="Disordered" evidence="11">
    <location>
        <begin position="74"/>
        <end position="102"/>
    </location>
</feature>
<dbReference type="SMART" id="SM00388">
    <property type="entry name" value="HisKA"/>
    <property type="match status" value="1"/>
</dbReference>
<evidence type="ECO:0000313" key="16">
    <source>
        <dbReference type="Proteomes" id="UP001156706"/>
    </source>
</evidence>
<dbReference type="PROSITE" id="PS50109">
    <property type="entry name" value="HIS_KIN"/>
    <property type="match status" value="1"/>
</dbReference>
<name>A0ABQ5YHC6_9NEIS</name>
<dbReference type="InterPro" id="IPR005467">
    <property type="entry name" value="His_kinase_dom"/>
</dbReference>
<dbReference type="InterPro" id="IPR036097">
    <property type="entry name" value="HisK_dim/P_sf"/>
</dbReference>
<feature type="domain" description="HAMP" evidence="14">
    <location>
        <begin position="191"/>
        <end position="243"/>
    </location>
</feature>
<feature type="transmembrane region" description="Helical" evidence="12">
    <location>
        <begin position="6"/>
        <end position="30"/>
    </location>
</feature>
<evidence type="ECO:0000313" key="15">
    <source>
        <dbReference type="EMBL" id="GLR12745.1"/>
    </source>
</evidence>
<dbReference type="EC" id="2.7.13.3" evidence="3"/>
<feature type="transmembrane region" description="Helical" evidence="12">
    <location>
        <begin position="171"/>
        <end position="190"/>
    </location>
</feature>
<comment type="caution">
    <text evidence="15">The sequence shown here is derived from an EMBL/GenBank/DDBJ whole genome shotgun (WGS) entry which is preliminary data.</text>
</comment>
<keyword evidence="5" id="KW-0808">Transferase</keyword>
<dbReference type="GO" id="GO:0016301">
    <property type="term" value="F:kinase activity"/>
    <property type="evidence" value="ECO:0007669"/>
    <property type="project" value="UniProtKB-KW"/>
</dbReference>
<dbReference type="SUPFAM" id="SSF47384">
    <property type="entry name" value="Homodimeric domain of signal transducing histidine kinase"/>
    <property type="match status" value="1"/>
</dbReference>
<dbReference type="Proteomes" id="UP001156706">
    <property type="component" value="Unassembled WGS sequence"/>
</dbReference>
<evidence type="ECO:0000256" key="1">
    <source>
        <dbReference type="ARBA" id="ARBA00000085"/>
    </source>
</evidence>
<comment type="subcellular location">
    <subcellularLocation>
        <location evidence="2">Membrane</location>
    </subcellularLocation>
</comment>
<dbReference type="CDD" id="cd06225">
    <property type="entry name" value="HAMP"/>
    <property type="match status" value="1"/>
</dbReference>
<dbReference type="PANTHER" id="PTHR45436">
    <property type="entry name" value="SENSOR HISTIDINE KINASE YKOH"/>
    <property type="match status" value="1"/>
</dbReference>
<dbReference type="InterPro" id="IPR004358">
    <property type="entry name" value="Sig_transdc_His_kin-like_C"/>
</dbReference>
<dbReference type="InterPro" id="IPR003660">
    <property type="entry name" value="HAMP_dom"/>
</dbReference>
<evidence type="ECO:0000256" key="10">
    <source>
        <dbReference type="ARBA" id="ARBA00023136"/>
    </source>
</evidence>
<evidence type="ECO:0000256" key="3">
    <source>
        <dbReference type="ARBA" id="ARBA00012438"/>
    </source>
</evidence>
<comment type="catalytic activity">
    <reaction evidence="1">
        <text>ATP + protein L-histidine = ADP + protein N-phospho-L-histidine.</text>
        <dbReference type="EC" id="2.7.13.3"/>
    </reaction>
</comment>
<keyword evidence="8 12" id="KW-1133">Transmembrane helix</keyword>
<dbReference type="InterPro" id="IPR036890">
    <property type="entry name" value="HATPase_C_sf"/>
</dbReference>
<evidence type="ECO:0000256" key="7">
    <source>
        <dbReference type="ARBA" id="ARBA00022777"/>
    </source>
</evidence>
<protein>
    <recommendedName>
        <fullName evidence="3">histidine kinase</fullName>
        <ecNumber evidence="3">2.7.13.3</ecNumber>
    </recommendedName>
</protein>
<dbReference type="PROSITE" id="PS50885">
    <property type="entry name" value="HAMP"/>
    <property type="match status" value="1"/>
</dbReference>
<evidence type="ECO:0000256" key="6">
    <source>
        <dbReference type="ARBA" id="ARBA00022692"/>
    </source>
</evidence>
<dbReference type="Pfam" id="PF00512">
    <property type="entry name" value="HisKA"/>
    <property type="match status" value="1"/>
</dbReference>
<evidence type="ECO:0000256" key="5">
    <source>
        <dbReference type="ARBA" id="ARBA00022679"/>
    </source>
</evidence>
<dbReference type="RefSeq" id="WP_284195880.1">
    <property type="nucleotide sequence ID" value="NZ_BSOG01000002.1"/>
</dbReference>
<dbReference type="CDD" id="cd00082">
    <property type="entry name" value="HisKA"/>
    <property type="match status" value="1"/>
</dbReference>